<dbReference type="Proteomes" id="UP001054252">
    <property type="component" value="Unassembled WGS sequence"/>
</dbReference>
<proteinExistence type="predicted"/>
<gene>
    <name evidence="1" type="ORF">SLEP1_g17506</name>
</gene>
<evidence type="ECO:0000313" key="2">
    <source>
        <dbReference type="Proteomes" id="UP001054252"/>
    </source>
</evidence>
<reference evidence="1 2" key="1">
    <citation type="journal article" date="2021" name="Commun. Biol.">
        <title>The genome of Shorea leprosula (Dipterocarpaceae) highlights the ecological relevance of drought in aseasonal tropical rainforests.</title>
        <authorList>
            <person name="Ng K.K.S."/>
            <person name="Kobayashi M.J."/>
            <person name="Fawcett J.A."/>
            <person name="Hatakeyama M."/>
            <person name="Paape T."/>
            <person name="Ng C.H."/>
            <person name="Ang C.C."/>
            <person name="Tnah L.H."/>
            <person name="Lee C.T."/>
            <person name="Nishiyama T."/>
            <person name="Sese J."/>
            <person name="O'Brien M.J."/>
            <person name="Copetti D."/>
            <person name="Mohd Noor M.I."/>
            <person name="Ong R.C."/>
            <person name="Putra M."/>
            <person name="Sireger I.Z."/>
            <person name="Indrioko S."/>
            <person name="Kosugi Y."/>
            <person name="Izuno A."/>
            <person name="Isagi Y."/>
            <person name="Lee S.L."/>
            <person name="Shimizu K.K."/>
        </authorList>
    </citation>
    <scope>NUCLEOTIDE SEQUENCE [LARGE SCALE GENOMIC DNA]</scope>
    <source>
        <strain evidence="1">214</strain>
    </source>
</reference>
<organism evidence="1 2">
    <name type="scientific">Rubroshorea leprosula</name>
    <dbReference type="NCBI Taxonomy" id="152421"/>
    <lineage>
        <taxon>Eukaryota</taxon>
        <taxon>Viridiplantae</taxon>
        <taxon>Streptophyta</taxon>
        <taxon>Embryophyta</taxon>
        <taxon>Tracheophyta</taxon>
        <taxon>Spermatophyta</taxon>
        <taxon>Magnoliopsida</taxon>
        <taxon>eudicotyledons</taxon>
        <taxon>Gunneridae</taxon>
        <taxon>Pentapetalae</taxon>
        <taxon>rosids</taxon>
        <taxon>malvids</taxon>
        <taxon>Malvales</taxon>
        <taxon>Dipterocarpaceae</taxon>
        <taxon>Rubroshorea</taxon>
    </lineage>
</organism>
<dbReference type="AlphaFoldDB" id="A0AAV5J532"/>
<comment type="caution">
    <text evidence="1">The sequence shown here is derived from an EMBL/GenBank/DDBJ whole genome shotgun (WGS) entry which is preliminary data.</text>
</comment>
<evidence type="ECO:0000313" key="1">
    <source>
        <dbReference type="EMBL" id="GKV05503.1"/>
    </source>
</evidence>
<sequence length="51" mass="5595">MLRNCDVAVNDFHSGQGMTLTNAVLIGMRPRFCSTSISKVPRACCYALPFT</sequence>
<keyword evidence="2" id="KW-1185">Reference proteome</keyword>
<dbReference type="EMBL" id="BPVZ01000023">
    <property type="protein sequence ID" value="GKV05503.1"/>
    <property type="molecule type" value="Genomic_DNA"/>
</dbReference>
<accession>A0AAV5J532</accession>
<protein>
    <submittedName>
        <fullName evidence="1">Uncharacterized protein</fullName>
    </submittedName>
</protein>
<name>A0AAV5J532_9ROSI</name>